<evidence type="ECO:0000259" key="8">
    <source>
        <dbReference type="PROSITE" id="PS50016"/>
    </source>
</evidence>
<dbReference type="SUPFAM" id="SSF57903">
    <property type="entry name" value="FYVE/PHD zinc finger"/>
    <property type="match status" value="1"/>
</dbReference>
<comment type="subcellular location">
    <subcellularLocation>
        <location evidence="1">Nucleus</location>
    </subcellularLocation>
</comment>
<dbReference type="GO" id="GO:0016747">
    <property type="term" value="F:acyltransferase activity, transferring groups other than amino-acyl groups"/>
    <property type="evidence" value="ECO:0007669"/>
    <property type="project" value="InterPro"/>
</dbReference>
<feature type="region of interest" description="Disordered" evidence="7">
    <location>
        <begin position="482"/>
        <end position="510"/>
    </location>
</feature>
<proteinExistence type="predicted"/>
<organism evidence="10 11">
    <name type="scientific">Punica granatum</name>
    <name type="common">Pomegranate</name>
    <dbReference type="NCBI Taxonomy" id="22663"/>
    <lineage>
        <taxon>Eukaryota</taxon>
        <taxon>Viridiplantae</taxon>
        <taxon>Streptophyta</taxon>
        <taxon>Embryophyta</taxon>
        <taxon>Tracheophyta</taxon>
        <taxon>Spermatophyta</taxon>
        <taxon>Magnoliopsida</taxon>
        <taxon>eudicotyledons</taxon>
        <taxon>Gunneridae</taxon>
        <taxon>Pentapetalae</taxon>
        <taxon>rosids</taxon>
        <taxon>malvids</taxon>
        <taxon>Myrtales</taxon>
        <taxon>Lythraceae</taxon>
        <taxon>Punica</taxon>
    </lineage>
</organism>
<evidence type="ECO:0000256" key="6">
    <source>
        <dbReference type="PROSITE-ProRule" id="PRU00146"/>
    </source>
</evidence>
<dbReference type="SMART" id="SM00743">
    <property type="entry name" value="Agenet"/>
    <property type="match status" value="2"/>
</dbReference>
<dbReference type="GO" id="GO:0008270">
    <property type="term" value="F:zinc ion binding"/>
    <property type="evidence" value="ECO:0007669"/>
    <property type="project" value="UniProtKB-KW"/>
</dbReference>
<dbReference type="InterPro" id="IPR019787">
    <property type="entry name" value="Znf_PHD-finger"/>
</dbReference>
<protein>
    <submittedName>
        <fullName evidence="11">Uncharacterized protein LOC116212332</fullName>
    </submittedName>
</protein>
<dbReference type="InterPro" id="IPR011011">
    <property type="entry name" value="Znf_FYVE_PHD"/>
</dbReference>
<dbReference type="InterPro" id="IPR014002">
    <property type="entry name" value="Agenet_dom_plant"/>
</dbReference>
<dbReference type="PANTHER" id="PTHR46309">
    <property type="entry name" value="PHD FINGER PROTEIN 12"/>
    <property type="match status" value="1"/>
</dbReference>
<dbReference type="GO" id="GO:0003714">
    <property type="term" value="F:transcription corepressor activity"/>
    <property type="evidence" value="ECO:0007669"/>
    <property type="project" value="InterPro"/>
</dbReference>
<dbReference type="InterPro" id="IPR013083">
    <property type="entry name" value="Znf_RING/FYVE/PHD"/>
</dbReference>
<feature type="region of interest" description="Disordered" evidence="7">
    <location>
        <begin position="551"/>
        <end position="576"/>
    </location>
</feature>
<dbReference type="AlphaFoldDB" id="A0A6P8DYT9"/>
<dbReference type="Gene3D" id="3.40.630.30">
    <property type="match status" value="1"/>
</dbReference>
<dbReference type="OrthoDB" id="1903104at2759"/>
<dbReference type="InterPro" id="IPR054292">
    <property type="entry name" value="DUF7028"/>
</dbReference>
<keyword evidence="10" id="KW-1185">Reference proteome</keyword>
<sequence length="1082" mass="122665">MAPIGGSPPTKKCRQRTCSRKKLRVNDRVEVKSEEDGFLGSWHQGIVLACGHRRRCIKYDHILIGGTSDSMIEHVEVSPAVDGIDFDQVHRCHYRGSIRPLPPYFVTGPWDLPYGMCVDVYHMDAWWEGVIFDHNDGAEERTIFFPDLGNEMSAKLGNIRVAMTWNEATEIWHRRGPWLFLEVIEEYEQKWPLPVSVKQIWYDLRERDDYTRIKEWTSTDREVWQDLNLETISENLKVALSDALPHLVVMLGNIGQSVDLLNDVPEMDEGVSKPSGIDETIKLLNNDPSKIDVQVSQTTHNSDPLTEEAEPDNNGMICDRMSRSANKEPSLSISQPEMLNESSRHCSMVMSAEVPSRLSSEMDAKSKDLTCRKRGNWQPAGPDLVPRAEHFPDAIAFYIRGKGTKHNESLVADVQKHLLYLDWKIEFRFDKEDVLRFRYVSPEGKCYQSLVKACLDIIGTNMDNLSDANKSSAATINECQSSHTLDKEDHEKATHLRRLKPDKNVSASRPWKSPFMHKKRMREWEIQSSSSNGRSNNTLGSICKLDGAVNSSKLSHQRNKTSSLRKSKAKASGALTGGVEDVEAGHQTPRLCSRKWIKEAAPNQSKNNRRTVISWLIDNKAVSSMARVHYQSKHDSCPIAQGWISAEGIICDCCSKMFSLRSFSVHAAKTEERAASSIILEDGRSLLNCQMKILHDKNYINFDHGGRENNWQKGENDSICSVCHYGGELILCDQCPSSFHQSCIGLLEVPDGNWFCPSCCCRLCNQSKSRDEIGNCLNDILTCDQCENEYHLSCIRERGKYEFSNFHSKSRYCGEQCEEVSIGLYKLIGKPVQLDRDNLTWTLLKSMKFNPSDPKAHDIEAITQIEYKLDVVVGMMHECFELVREPSTQRDLVEDVIFSRGSELSRLNFRGFYTVILERNDDLITVATIRIFGDKVVEVPLVGTRSQYRRLGMCRLLMNELENVLKELGVYKLVLPATPSVLDTWTTSFGFTKMIDSERLQFLGHTFLNFQDTVMCHKRLLEIPQRELNSNIPTGKAHEVCDGDANKSGGDSNDLGGSVAVSEVLQAEPIEEIDWSGPRPHH</sequence>
<evidence type="ECO:0000256" key="3">
    <source>
        <dbReference type="ARBA" id="ARBA00022771"/>
    </source>
</evidence>
<dbReference type="Pfam" id="PF16135">
    <property type="entry name" value="TDBD"/>
    <property type="match status" value="1"/>
</dbReference>
<dbReference type="InterPro" id="IPR001965">
    <property type="entry name" value="Znf_PHD"/>
</dbReference>
<dbReference type="PROSITE" id="PS50016">
    <property type="entry name" value="ZF_PHD_2"/>
    <property type="match status" value="1"/>
</dbReference>
<feature type="compositionally biased region" description="Basic residues" evidence="7">
    <location>
        <begin position="555"/>
        <end position="569"/>
    </location>
</feature>
<reference evidence="10" key="1">
    <citation type="journal article" date="2020" name="Plant Biotechnol. J.">
        <title>The pomegranate (Punica granatum L.) draft genome dissects genetic divergence between soft- and hard-seeded cultivars.</title>
        <authorList>
            <person name="Luo X."/>
            <person name="Li H."/>
            <person name="Wu Z."/>
            <person name="Yao W."/>
            <person name="Zhao P."/>
            <person name="Cao D."/>
            <person name="Yu H."/>
            <person name="Li K."/>
            <person name="Poudel K."/>
            <person name="Zhao D."/>
            <person name="Zhang F."/>
            <person name="Xia X."/>
            <person name="Chen L."/>
            <person name="Wang Q."/>
            <person name="Jing D."/>
            <person name="Cao S."/>
        </authorList>
    </citation>
    <scope>NUCLEOTIDE SEQUENCE [LARGE SCALE GENOMIC DNA]</scope>
    <source>
        <strain evidence="10">cv. Tunisia</strain>
    </source>
</reference>
<feature type="region of interest" description="Disordered" evidence="7">
    <location>
        <begin position="1032"/>
        <end position="1054"/>
    </location>
</feature>
<dbReference type="CDD" id="cd20405">
    <property type="entry name" value="Tudor_Agenet_AtDUF_rpt1_3"/>
    <property type="match status" value="1"/>
</dbReference>
<dbReference type="Pfam" id="PF22970">
    <property type="entry name" value="DUF7028"/>
    <property type="match status" value="1"/>
</dbReference>
<evidence type="ECO:0000256" key="1">
    <source>
        <dbReference type="ARBA" id="ARBA00004123"/>
    </source>
</evidence>
<feature type="domain" description="N-acetyltransferase" evidence="9">
    <location>
        <begin position="860"/>
        <end position="1020"/>
    </location>
</feature>
<evidence type="ECO:0000259" key="9">
    <source>
        <dbReference type="PROSITE" id="PS51186"/>
    </source>
</evidence>
<dbReference type="Proteomes" id="UP000515151">
    <property type="component" value="Chromosome 6"/>
</dbReference>
<reference evidence="11" key="2">
    <citation type="submission" date="2025-08" db="UniProtKB">
        <authorList>
            <consortium name="RefSeq"/>
        </authorList>
    </citation>
    <scope>IDENTIFICATION</scope>
    <source>
        <tissue evidence="11">Leaf</tissue>
    </source>
</reference>
<dbReference type="Pfam" id="PF00628">
    <property type="entry name" value="PHD"/>
    <property type="match status" value="1"/>
</dbReference>
<feature type="compositionally biased region" description="Basic and acidic residues" evidence="7">
    <location>
        <begin position="1036"/>
        <end position="1045"/>
    </location>
</feature>
<dbReference type="Pfam" id="PF05641">
    <property type="entry name" value="Agenet"/>
    <property type="match status" value="1"/>
</dbReference>
<accession>A0A6P8DYT9</accession>
<evidence type="ECO:0000256" key="5">
    <source>
        <dbReference type="ARBA" id="ARBA00023242"/>
    </source>
</evidence>
<dbReference type="InterPro" id="IPR056511">
    <property type="entry name" value="IDM1_C"/>
</dbReference>
<dbReference type="InterPro" id="IPR000182">
    <property type="entry name" value="GNAT_dom"/>
</dbReference>
<keyword evidence="3 6" id="KW-0863">Zinc-finger</keyword>
<evidence type="ECO:0000313" key="10">
    <source>
        <dbReference type="Proteomes" id="UP000515151"/>
    </source>
</evidence>
<evidence type="ECO:0000256" key="2">
    <source>
        <dbReference type="ARBA" id="ARBA00022723"/>
    </source>
</evidence>
<dbReference type="GeneID" id="116212332"/>
<dbReference type="Gene3D" id="3.30.40.10">
    <property type="entry name" value="Zinc/RING finger domain, C3HC4 (zinc finger)"/>
    <property type="match status" value="1"/>
</dbReference>
<evidence type="ECO:0000256" key="7">
    <source>
        <dbReference type="SAM" id="MobiDB-lite"/>
    </source>
</evidence>
<dbReference type="PANTHER" id="PTHR46309:SF12">
    <property type="entry name" value="GB|AAC80581.1"/>
    <property type="match status" value="1"/>
</dbReference>
<dbReference type="InterPro" id="IPR042163">
    <property type="entry name" value="PHF12"/>
</dbReference>
<dbReference type="GO" id="GO:0006357">
    <property type="term" value="P:regulation of transcription by RNA polymerase II"/>
    <property type="evidence" value="ECO:0007669"/>
    <property type="project" value="TreeGrafter"/>
</dbReference>
<feature type="compositionally biased region" description="Basic and acidic residues" evidence="7">
    <location>
        <begin position="484"/>
        <end position="503"/>
    </location>
</feature>
<keyword evidence="5" id="KW-0539">Nucleus</keyword>
<feature type="domain" description="PHD-type" evidence="8">
    <location>
        <begin position="717"/>
        <end position="762"/>
    </location>
</feature>
<dbReference type="InterPro" id="IPR008395">
    <property type="entry name" value="Agenet-like_dom"/>
</dbReference>
<dbReference type="RefSeq" id="XP_031402742.1">
    <property type="nucleotide sequence ID" value="XM_031546882.1"/>
</dbReference>
<name>A0A6P8DYT9_PUNGR</name>
<gene>
    <name evidence="11" type="primary">LOC116212332</name>
</gene>
<evidence type="ECO:0000313" key="11">
    <source>
        <dbReference type="RefSeq" id="XP_031402742.1"/>
    </source>
</evidence>
<dbReference type="InterPro" id="IPR032308">
    <property type="entry name" value="TDBD"/>
</dbReference>
<dbReference type="Pfam" id="PF23209">
    <property type="entry name" value="IDM1_C"/>
    <property type="match status" value="1"/>
</dbReference>
<evidence type="ECO:0000256" key="4">
    <source>
        <dbReference type="ARBA" id="ARBA00022833"/>
    </source>
</evidence>
<dbReference type="SUPFAM" id="SSF55729">
    <property type="entry name" value="Acyl-CoA N-acyltransferases (Nat)"/>
    <property type="match status" value="1"/>
</dbReference>
<dbReference type="GO" id="GO:0005634">
    <property type="term" value="C:nucleus"/>
    <property type="evidence" value="ECO:0007669"/>
    <property type="project" value="UniProtKB-SubCell"/>
</dbReference>
<dbReference type="InterPro" id="IPR016181">
    <property type="entry name" value="Acyl_CoA_acyltransferase"/>
</dbReference>
<dbReference type="PROSITE" id="PS51186">
    <property type="entry name" value="GNAT"/>
    <property type="match status" value="1"/>
</dbReference>
<keyword evidence="2" id="KW-0479">Metal-binding</keyword>
<dbReference type="CDD" id="cd04301">
    <property type="entry name" value="NAT_SF"/>
    <property type="match status" value="1"/>
</dbReference>
<dbReference type="SMART" id="SM00249">
    <property type="entry name" value="PHD"/>
    <property type="match status" value="2"/>
</dbReference>
<keyword evidence="4" id="KW-0862">Zinc</keyword>